<proteinExistence type="predicted"/>
<organism evidence="1 2">
    <name type="scientific">Catenulispora subtropica</name>
    <dbReference type="NCBI Taxonomy" id="450798"/>
    <lineage>
        <taxon>Bacteria</taxon>
        <taxon>Bacillati</taxon>
        <taxon>Actinomycetota</taxon>
        <taxon>Actinomycetes</taxon>
        <taxon>Catenulisporales</taxon>
        <taxon>Catenulisporaceae</taxon>
        <taxon>Catenulispora</taxon>
    </lineage>
</organism>
<dbReference type="EMBL" id="BAAAQM010000017">
    <property type="protein sequence ID" value="GAA1972050.1"/>
    <property type="molecule type" value="Genomic_DNA"/>
</dbReference>
<sequence>MTSDGGRVGKRGRLAMIAVAVTGALGAGAGVAAAVGTDSAAPAGAGVATAPAAQPVVHAAADAAAPAADGPIAVGDYKLLLSPEGLSVQALGVDKPDLLRVAEVLPGKVSTLASGNASGTLWAGIYRGPVSDTTKVTIKVGGRTLEAHVTSLAGHPGWGVYYVLDSHKVGADKPSITVQSS</sequence>
<gene>
    <name evidence="1" type="ORF">GCM10009838_34460</name>
</gene>
<accession>A0ABP5D448</accession>
<protein>
    <recommendedName>
        <fullName evidence="3">Secreted protein</fullName>
    </recommendedName>
</protein>
<evidence type="ECO:0000313" key="1">
    <source>
        <dbReference type="EMBL" id="GAA1972050.1"/>
    </source>
</evidence>
<keyword evidence="2" id="KW-1185">Reference proteome</keyword>
<evidence type="ECO:0000313" key="2">
    <source>
        <dbReference type="Proteomes" id="UP001499854"/>
    </source>
</evidence>
<name>A0ABP5D448_9ACTN</name>
<dbReference type="Proteomes" id="UP001499854">
    <property type="component" value="Unassembled WGS sequence"/>
</dbReference>
<comment type="caution">
    <text evidence="1">The sequence shown here is derived from an EMBL/GenBank/DDBJ whole genome shotgun (WGS) entry which is preliminary data.</text>
</comment>
<dbReference type="RefSeq" id="WP_344658043.1">
    <property type="nucleotide sequence ID" value="NZ_BAAAQM010000017.1"/>
</dbReference>
<evidence type="ECO:0008006" key="3">
    <source>
        <dbReference type="Google" id="ProtNLM"/>
    </source>
</evidence>
<reference evidence="2" key="1">
    <citation type="journal article" date="2019" name="Int. J. Syst. Evol. Microbiol.">
        <title>The Global Catalogue of Microorganisms (GCM) 10K type strain sequencing project: providing services to taxonomists for standard genome sequencing and annotation.</title>
        <authorList>
            <consortium name="The Broad Institute Genomics Platform"/>
            <consortium name="The Broad Institute Genome Sequencing Center for Infectious Disease"/>
            <person name="Wu L."/>
            <person name="Ma J."/>
        </authorList>
    </citation>
    <scope>NUCLEOTIDE SEQUENCE [LARGE SCALE GENOMIC DNA]</scope>
    <source>
        <strain evidence="2">JCM 16013</strain>
    </source>
</reference>